<proteinExistence type="predicted"/>
<evidence type="ECO:0008006" key="4">
    <source>
        <dbReference type="Google" id="ProtNLM"/>
    </source>
</evidence>
<evidence type="ECO:0000313" key="2">
    <source>
        <dbReference type="EMBL" id="MFL9880776.1"/>
    </source>
</evidence>
<protein>
    <recommendedName>
        <fullName evidence="4">DUF5666 domain-containing protein</fullName>
    </recommendedName>
</protein>
<organism evidence="2 3">
    <name type="scientific">Herbaspirillum rhizosphaerae</name>
    <dbReference type="NCBI Taxonomy" id="346179"/>
    <lineage>
        <taxon>Bacteria</taxon>
        <taxon>Pseudomonadati</taxon>
        <taxon>Pseudomonadota</taxon>
        <taxon>Betaproteobacteria</taxon>
        <taxon>Burkholderiales</taxon>
        <taxon>Oxalobacteraceae</taxon>
        <taxon>Herbaspirillum</taxon>
    </lineage>
</organism>
<feature type="chain" id="PRO_5046363523" description="DUF5666 domain-containing protein" evidence="1">
    <location>
        <begin position="30"/>
        <end position="211"/>
    </location>
</feature>
<sequence length="211" mass="21833">MNAPIQKFIRNTVVSAILASGFIGSAVLAQTPKAPALVGIRGAIVSVSSDKLVVKNNRGAEQTVALDKDTRVAAISIAKIEDIKPGSYIGTAAIPQPDGSQKALEVHVFPPAMAGTGDGHRPFDLAPNSTMTNGTVGDMVASNGRTLTLKYKGGEKKIIVPEDVPIVNIEAGERSMLVAGAKIVLRARKNADESLTAVSVSVGKNGITPPM</sequence>
<name>A0ABW8ZCS0_9BURK</name>
<evidence type="ECO:0000256" key="1">
    <source>
        <dbReference type="SAM" id="SignalP"/>
    </source>
</evidence>
<keyword evidence="1" id="KW-0732">Signal</keyword>
<reference evidence="2 3" key="1">
    <citation type="journal article" date="2024" name="Chem. Sci.">
        <title>Discovery of megapolipeptins by genome mining of a Burkholderiales bacteria collection.</title>
        <authorList>
            <person name="Paulo B.S."/>
            <person name="Recchia M.J.J."/>
            <person name="Lee S."/>
            <person name="Fergusson C.H."/>
            <person name="Romanowski S.B."/>
            <person name="Hernandez A."/>
            <person name="Krull N."/>
            <person name="Liu D.Y."/>
            <person name="Cavanagh H."/>
            <person name="Bos A."/>
            <person name="Gray C.A."/>
            <person name="Murphy B.T."/>
            <person name="Linington R.G."/>
            <person name="Eustaquio A.S."/>
        </authorList>
    </citation>
    <scope>NUCLEOTIDE SEQUENCE [LARGE SCALE GENOMIC DNA]</scope>
    <source>
        <strain evidence="2 3">RL21-008-BIB-B</strain>
    </source>
</reference>
<dbReference type="Proteomes" id="UP001629214">
    <property type="component" value="Unassembled WGS sequence"/>
</dbReference>
<evidence type="ECO:0000313" key="3">
    <source>
        <dbReference type="Proteomes" id="UP001629214"/>
    </source>
</evidence>
<comment type="caution">
    <text evidence="2">The sequence shown here is derived from an EMBL/GenBank/DDBJ whole genome shotgun (WGS) entry which is preliminary data.</text>
</comment>
<dbReference type="EMBL" id="JAQQFR010000015">
    <property type="protein sequence ID" value="MFL9880776.1"/>
    <property type="molecule type" value="Genomic_DNA"/>
</dbReference>
<gene>
    <name evidence="2" type="ORF">PQR63_20430</name>
</gene>
<dbReference type="RefSeq" id="WP_408169784.1">
    <property type="nucleotide sequence ID" value="NZ_JAQQFR010000015.1"/>
</dbReference>
<keyword evidence="3" id="KW-1185">Reference proteome</keyword>
<accession>A0ABW8ZCS0</accession>
<feature type="signal peptide" evidence="1">
    <location>
        <begin position="1"/>
        <end position="29"/>
    </location>
</feature>